<dbReference type="EMBL" id="FNOK01000087">
    <property type="protein sequence ID" value="SDZ51480.1"/>
    <property type="molecule type" value="Genomic_DNA"/>
</dbReference>
<name>A0A1H3TMX9_9PSEU</name>
<reference evidence="2" key="1">
    <citation type="submission" date="2016-10" db="EMBL/GenBank/DDBJ databases">
        <authorList>
            <person name="Varghese N."/>
            <person name="Submissions S."/>
        </authorList>
    </citation>
    <scope>NUCLEOTIDE SEQUENCE [LARGE SCALE GENOMIC DNA]</scope>
    <source>
        <strain evidence="2">CGMCC 4.3530</strain>
    </source>
</reference>
<sequence length="94" mass="9703">MTAADNRVAVVVFLAVEDGADRLDRAHIAERAVKQAITTAGTSTGNGIVLPATFPGNHSTTATVHGVVELGAAMRNGYAWALPTATAYPPEVTE</sequence>
<dbReference type="Proteomes" id="UP000199529">
    <property type="component" value="Unassembled WGS sequence"/>
</dbReference>
<organism evidence="1 2">
    <name type="scientific">Saccharopolyspora shandongensis</name>
    <dbReference type="NCBI Taxonomy" id="418495"/>
    <lineage>
        <taxon>Bacteria</taxon>
        <taxon>Bacillati</taxon>
        <taxon>Actinomycetota</taxon>
        <taxon>Actinomycetes</taxon>
        <taxon>Pseudonocardiales</taxon>
        <taxon>Pseudonocardiaceae</taxon>
        <taxon>Saccharopolyspora</taxon>
    </lineage>
</organism>
<dbReference type="AlphaFoldDB" id="A0A1H3TMX9"/>
<keyword evidence="2" id="KW-1185">Reference proteome</keyword>
<accession>A0A1H3TMX9</accession>
<proteinExistence type="predicted"/>
<gene>
    <name evidence="1" type="ORF">SAMN05216215_108734</name>
</gene>
<evidence type="ECO:0000313" key="2">
    <source>
        <dbReference type="Proteomes" id="UP000199529"/>
    </source>
</evidence>
<evidence type="ECO:0000313" key="1">
    <source>
        <dbReference type="EMBL" id="SDZ51480.1"/>
    </source>
</evidence>
<dbReference type="STRING" id="418495.SAMN05216215_108734"/>
<protein>
    <submittedName>
        <fullName evidence="1">Uncharacterized protein</fullName>
    </submittedName>
</protein>
<dbReference type="RefSeq" id="WP_093278267.1">
    <property type="nucleotide sequence ID" value="NZ_FNOK01000087.1"/>
</dbReference>